<accession>A0A2V3U747</accession>
<dbReference type="GO" id="GO:0004602">
    <property type="term" value="F:glutathione peroxidase activity"/>
    <property type="evidence" value="ECO:0007669"/>
    <property type="project" value="TreeGrafter"/>
</dbReference>
<evidence type="ECO:0000313" key="4">
    <source>
        <dbReference type="EMBL" id="PXW58992.1"/>
    </source>
</evidence>
<dbReference type="GO" id="GO:0018845">
    <property type="term" value="F:2-hydroxychromene-2-carboxylate isomerase activity"/>
    <property type="evidence" value="ECO:0007669"/>
    <property type="project" value="UniProtKB-UniRule"/>
</dbReference>
<reference evidence="4 5" key="1">
    <citation type="submission" date="2018-05" db="EMBL/GenBank/DDBJ databases">
        <title>Genomic Encyclopedia of Type Strains, Phase IV (KMG-IV): sequencing the most valuable type-strain genomes for metagenomic binning, comparative biology and taxonomic classification.</title>
        <authorList>
            <person name="Goeker M."/>
        </authorList>
    </citation>
    <scope>NUCLEOTIDE SEQUENCE [LARGE SCALE GENOMIC DNA]</scope>
    <source>
        <strain evidence="4 5">DSM 6462</strain>
    </source>
</reference>
<gene>
    <name evidence="4" type="ORF">C7450_105341</name>
</gene>
<dbReference type="InterPro" id="IPR044087">
    <property type="entry name" value="NahD-like"/>
</dbReference>
<evidence type="ECO:0000259" key="3">
    <source>
        <dbReference type="Pfam" id="PF01323"/>
    </source>
</evidence>
<comment type="caution">
    <text evidence="4">The sequence shown here is derived from an EMBL/GenBank/DDBJ whole genome shotgun (WGS) entry which is preliminary data.</text>
</comment>
<sequence>MHRHQLDFWYDFASPYAYLAAMRIEALAETHAVDIRWRPFLLGPIFAAQGWTDSPFNLFPAKGRYHWRDLARQSAKYGLPFKAPANFPPNSLAAVRIGLHLRDNDQVGPFSRALFAATFGEGRTMSDADVLASVLTGLGIDAGRAIAESQSPGVKARLRAETEEARSRGLFGSPTFLTGDGELFWGNDRLEEAIAWAAGERPGDMR</sequence>
<evidence type="ECO:0000313" key="5">
    <source>
        <dbReference type="Proteomes" id="UP000248021"/>
    </source>
</evidence>
<comment type="similarity">
    <text evidence="1">Belongs to the GST superfamily. NadH family.</text>
</comment>
<dbReference type="EC" id="5.99.1.4" evidence="1"/>
<dbReference type="GO" id="GO:1901170">
    <property type="term" value="P:naphthalene catabolic process"/>
    <property type="evidence" value="ECO:0007669"/>
    <property type="project" value="InterPro"/>
</dbReference>
<dbReference type="CDD" id="cd03022">
    <property type="entry name" value="DsbA_HCCA_Iso"/>
    <property type="match status" value="1"/>
</dbReference>
<comment type="catalytic activity">
    <reaction evidence="1">
        <text>2-hydroxychromene-2-carboxylate = (3E)-4-(2-hydroxyphenyl)-2-oxobut-3-enoate</text>
        <dbReference type="Rhea" id="RHEA:27401"/>
        <dbReference type="ChEBI" id="CHEBI:59350"/>
        <dbReference type="ChEBI" id="CHEBI:59353"/>
        <dbReference type="EC" id="5.99.1.4"/>
    </reaction>
</comment>
<dbReference type="EMBL" id="QJJK01000005">
    <property type="protein sequence ID" value="PXW58992.1"/>
    <property type="molecule type" value="Genomic_DNA"/>
</dbReference>
<dbReference type="InterPro" id="IPR014440">
    <property type="entry name" value="HCCAis_GSTk"/>
</dbReference>
<dbReference type="InterPro" id="IPR036249">
    <property type="entry name" value="Thioredoxin-like_sf"/>
</dbReference>
<evidence type="ECO:0000256" key="1">
    <source>
        <dbReference type="PIRNR" id="PIRNR006386"/>
    </source>
</evidence>
<proteinExistence type="inferred from homology"/>
<dbReference type="Pfam" id="PF01323">
    <property type="entry name" value="DSBA"/>
    <property type="match status" value="1"/>
</dbReference>
<dbReference type="InterPro" id="IPR001853">
    <property type="entry name" value="DSBA-like_thioredoxin_dom"/>
</dbReference>
<feature type="active site" description="Nucleophile" evidence="2">
    <location>
        <position position="14"/>
    </location>
</feature>
<dbReference type="Proteomes" id="UP000248021">
    <property type="component" value="Unassembled WGS sequence"/>
</dbReference>
<dbReference type="RefSeq" id="WP_245449722.1">
    <property type="nucleotide sequence ID" value="NZ_JAHBRY010000001.1"/>
</dbReference>
<dbReference type="GO" id="GO:0004364">
    <property type="term" value="F:glutathione transferase activity"/>
    <property type="evidence" value="ECO:0007669"/>
    <property type="project" value="TreeGrafter"/>
</dbReference>
<dbReference type="Gene3D" id="3.40.30.10">
    <property type="entry name" value="Glutaredoxin"/>
    <property type="match status" value="1"/>
</dbReference>
<dbReference type="PANTHER" id="PTHR42943">
    <property type="entry name" value="GLUTATHIONE S-TRANSFERASE KAPPA"/>
    <property type="match status" value="1"/>
</dbReference>
<dbReference type="AlphaFoldDB" id="A0A2V3U747"/>
<name>A0A2V3U747_9HYPH</name>
<dbReference type="InterPro" id="IPR051924">
    <property type="entry name" value="GST_Kappa/NadH"/>
</dbReference>
<feature type="domain" description="DSBA-like thioredoxin" evidence="3">
    <location>
        <begin position="5"/>
        <end position="191"/>
    </location>
</feature>
<dbReference type="PANTHER" id="PTHR42943:SF2">
    <property type="entry name" value="GLUTATHIONE S-TRANSFERASE KAPPA 1"/>
    <property type="match status" value="1"/>
</dbReference>
<keyword evidence="1 4" id="KW-0413">Isomerase</keyword>
<organism evidence="4 5">
    <name type="scientific">Chelatococcus asaccharovorans</name>
    <dbReference type="NCBI Taxonomy" id="28210"/>
    <lineage>
        <taxon>Bacteria</taxon>
        <taxon>Pseudomonadati</taxon>
        <taxon>Pseudomonadota</taxon>
        <taxon>Alphaproteobacteria</taxon>
        <taxon>Hyphomicrobiales</taxon>
        <taxon>Chelatococcaceae</taxon>
        <taxon>Chelatococcus</taxon>
    </lineage>
</organism>
<keyword evidence="5" id="KW-1185">Reference proteome</keyword>
<protein>
    <recommendedName>
        <fullName evidence="1">2-hydroxychromene-2-carboxylate isomerase</fullName>
        <ecNumber evidence="1">5.99.1.4</ecNumber>
    </recommendedName>
</protein>
<dbReference type="GO" id="GO:0006749">
    <property type="term" value="P:glutathione metabolic process"/>
    <property type="evidence" value="ECO:0007669"/>
    <property type="project" value="TreeGrafter"/>
</dbReference>
<evidence type="ECO:0000256" key="2">
    <source>
        <dbReference type="PIRSR" id="PIRSR006386-1"/>
    </source>
</evidence>
<dbReference type="PIRSF" id="PIRSF006386">
    <property type="entry name" value="HCCAis_GSTk"/>
    <property type="match status" value="1"/>
</dbReference>
<dbReference type="SUPFAM" id="SSF52833">
    <property type="entry name" value="Thioredoxin-like"/>
    <property type="match status" value="1"/>
</dbReference>